<dbReference type="EMBL" id="CP005587">
    <property type="protein sequence ID" value="AGK57255.1"/>
    <property type="molecule type" value="Genomic_DNA"/>
</dbReference>
<organism evidence="1 2">
    <name type="scientific">Hyphomicrobium denitrificans 1NES1</name>
    <dbReference type="NCBI Taxonomy" id="670307"/>
    <lineage>
        <taxon>Bacteria</taxon>
        <taxon>Pseudomonadati</taxon>
        <taxon>Pseudomonadota</taxon>
        <taxon>Alphaproteobacteria</taxon>
        <taxon>Hyphomicrobiales</taxon>
        <taxon>Hyphomicrobiaceae</taxon>
        <taxon>Hyphomicrobium</taxon>
    </lineage>
</organism>
<dbReference type="AlphaFoldDB" id="N0BAV2"/>
<dbReference type="KEGG" id="hdt:HYPDE_27878"/>
<keyword evidence="2" id="KW-1185">Reference proteome</keyword>
<protein>
    <submittedName>
        <fullName evidence="1">Luciferase</fullName>
    </submittedName>
</protein>
<evidence type="ECO:0000313" key="2">
    <source>
        <dbReference type="Proteomes" id="UP000005952"/>
    </source>
</evidence>
<proteinExistence type="predicted"/>
<sequence length="43" mass="4668">MASALASTSDLDPEMSYREMVISGRPESCARRFVELYGGLGIT</sequence>
<accession>N0BAV2</accession>
<dbReference type="Proteomes" id="UP000005952">
    <property type="component" value="Chromosome"/>
</dbReference>
<evidence type="ECO:0000313" key="1">
    <source>
        <dbReference type="EMBL" id="AGK57255.1"/>
    </source>
</evidence>
<dbReference type="HOGENOM" id="CLU_3234655_0_0_5"/>
<gene>
    <name evidence="1" type="ORF">HYPDE_27878</name>
</gene>
<reference evidence="1 2" key="1">
    <citation type="journal article" date="2013" name="Genome Announc.">
        <title>Genome sequences for three denitrifying bacterial strains isolated from a uranium- and nitrate-contaminated subsurface environment.</title>
        <authorList>
            <person name="Venkatramanan R."/>
            <person name="Prakash O."/>
            <person name="Woyke T."/>
            <person name="Chain P."/>
            <person name="Goodwin L.A."/>
            <person name="Watson D."/>
            <person name="Brooks S."/>
            <person name="Kostka J.E."/>
            <person name="Green S.J."/>
        </authorList>
    </citation>
    <scope>NUCLEOTIDE SEQUENCE [LARGE SCALE GENOMIC DNA]</scope>
    <source>
        <strain evidence="1 2">1NES1</strain>
    </source>
</reference>
<name>N0BAV2_9HYPH</name>